<name>A0AA88AKC0_FICCA</name>
<gene>
    <name evidence="10" type="ORF">TIFTF001_026138</name>
</gene>
<feature type="compositionally biased region" description="Basic and acidic residues" evidence="8">
    <location>
        <begin position="524"/>
        <end position="540"/>
    </location>
</feature>
<feature type="compositionally biased region" description="Basic and acidic residues" evidence="8">
    <location>
        <begin position="39"/>
        <end position="65"/>
    </location>
</feature>
<feature type="domain" description="CCHC-type" evidence="9">
    <location>
        <begin position="286"/>
        <end position="302"/>
    </location>
</feature>
<dbReference type="Proteomes" id="UP001187192">
    <property type="component" value="Unassembled WGS sequence"/>
</dbReference>
<comment type="caution">
    <text evidence="10">The sequence shown here is derived from an EMBL/GenBank/DDBJ whole genome shotgun (WGS) entry which is preliminary data.</text>
</comment>
<protein>
    <recommendedName>
        <fullName evidence="9">CCHC-type domain-containing protein</fullName>
    </recommendedName>
</protein>
<dbReference type="EMBL" id="BTGU01000068">
    <property type="protein sequence ID" value="GMN57029.1"/>
    <property type="molecule type" value="Genomic_DNA"/>
</dbReference>
<evidence type="ECO:0000313" key="10">
    <source>
        <dbReference type="EMBL" id="GMN57029.1"/>
    </source>
</evidence>
<evidence type="ECO:0000259" key="9">
    <source>
        <dbReference type="PROSITE" id="PS50158"/>
    </source>
</evidence>
<dbReference type="SMART" id="SM00581">
    <property type="entry name" value="PSP"/>
    <property type="match status" value="1"/>
</dbReference>
<organism evidence="10 11">
    <name type="scientific">Ficus carica</name>
    <name type="common">Common fig</name>
    <dbReference type="NCBI Taxonomy" id="3494"/>
    <lineage>
        <taxon>Eukaryota</taxon>
        <taxon>Viridiplantae</taxon>
        <taxon>Streptophyta</taxon>
        <taxon>Embryophyta</taxon>
        <taxon>Tracheophyta</taxon>
        <taxon>Spermatophyta</taxon>
        <taxon>Magnoliopsida</taxon>
        <taxon>eudicotyledons</taxon>
        <taxon>Gunneridae</taxon>
        <taxon>Pentapetalae</taxon>
        <taxon>rosids</taxon>
        <taxon>fabids</taxon>
        <taxon>Rosales</taxon>
        <taxon>Moraceae</taxon>
        <taxon>Ficeae</taxon>
        <taxon>Ficus</taxon>
    </lineage>
</organism>
<dbReference type="InterPro" id="IPR001878">
    <property type="entry name" value="Znf_CCHC"/>
</dbReference>
<feature type="region of interest" description="Disordered" evidence="8">
    <location>
        <begin position="404"/>
        <end position="431"/>
    </location>
</feature>
<evidence type="ECO:0000256" key="7">
    <source>
        <dbReference type="PROSITE-ProRule" id="PRU00047"/>
    </source>
</evidence>
<comment type="similarity">
    <text evidence="2">Belongs to the ZCCHC8 family.</text>
</comment>
<reference evidence="10" key="1">
    <citation type="submission" date="2023-07" db="EMBL/GenBank/DDBJ databases">
        <title>draft genome sequence of fig (Ficus carica).</title>
        <authorList>
            <person name="Takahashi T."/>
            <person name="Nishimura K."/>
        </authorList>
    </citation>
    <scope>NUCLEOTIDE SEQUENCE</scope>
</reference>
<keyword evidence="6" id="KW-0539">Nucleus</keyword>
<sequence>MEAGNFIALHDSDDPPSENEGGDNSDKVLVAVDSQGLSSEDKKDDLDNEGENRHWLRGENPEKDLVDSDSEMEVEDLSGVHALTAAGCGFDNNGIQKICNDEDLVDSDVNLTETVAVAAASKTSTDGEISRLAVQEETSIEIKKRGGNTISGVKRARVMFEEDEQQPSVCVKYNFLTRSSKHKLEELLQQWSEWHAQHNSSSQDPPEALESGEETYFPALHIGLAKATSVSFWIDKQTRKQQTDEFVPLDCNSVPLYDRGFALGLTSGGSTSNIEGGLEIVDDAARCFNCGSYNHSLKECPKPRDNAAVNNARKQHKSKRNQNSSSRNPARYYQNSPAGKYDGLRPGALDAETRKLLGLGELDPPPWLSRMREIGYPPGYLDPDDENQPSGITIYADGEVKAEQEDGEIVETDNREPRRKKTVEFPGINGPIPENADERFWTVAPSSSDIHRNRPLRRSNHSTEPTSRSHHREERWSIESRDDGPPGVDMGFGPATSTFLPRYGSSYDSSYSRNPRLNPSFGRIESDRGRRGRFLDEDYGHGSSHYSSHLSPKEYGSLRSGNWVDESRSNYDFEYNSRERQDRYRHLSRR</sequence>
<dbReference type="PROSITE" id="PS50158">
    <property type="entry name" value="ZF_CCHC"/>
    <property type="match status" value="1"/>
</dbReference>
<proteinExistence type="inferred from homology"/>
<evidence type="ECO:0000256" key="1">
    <source>
        <dbReference type="ARBA" id="ARBA00004642"/>
    </source>
</evidence>
<evidence type="ECO:0000256" key="3">
    <source>
        <dbReference type="ARBA" id="ARBA00022723"/>
    </source>
</evidence>
<evidence type="ECO:0000256" key="6">
    <source>
        <dbReference type="ARBA" id="ARBA00023242"/>
    </source>
</evidence>
<dbReference type="AlphaFoldDB" id="A0AA88AKC0"/>
<dbReference type="PANTHER" id="PTHR13316">
    <property type="entry name" value="ZINC FINGER, CCHC DOMAIN CONTAINING 8"/>
    <property type="match status" value="1"/>
</dbReference>
<dbReference type="InterPro" id="IPR036875">
    <property type="entry name" value="Znf_CCHC_sf"/>
</dbReference>
<keyword evidence="5" id="KW-0862">Zinc</keyword>
<dbReference type="GO" id="GO:0005654">
    <property type="term" value="C:nucleoplasm"/>
    <property type="evidence" value="ECO:0007669"/>
    <property type="project" value="UniProtKB-SubCell"/>
</dbReference>
<dbReference type="PANTHER" id="PTHR13316:SF0">
    <property type="entry name" value="ZINC FINGER CCHC DOMAIN-CONTAINING PROTEIN 8"/>
    <property type="match status" value="1"/>
</dbReference>
<dbReference type="SUPFAM" id="SSF57756">
    <property type="entry name" value="Retrovirus zinc finger-like domains"/>
    <property type="match status" value="1"/>
</dbReference>
<dbReference type="GO" id="GO:0003723">
    <property type="term" value="F:RNA binding"/>
    <property type="evidence" value="ECO:0007669"/>
    <property type="project" value="TreeGrafter"/>
</dbReference>
<feature type="compositionally biased region" description="Basic and acidic residues" evidence="8">
    <location>
        <begin position="471"/>
        <end position="484"/>
    </location>
</feature>
<accession>A0AA88AKC0</accession>
<evidence type="ECO:0000256" key="4">
    <source>
        <dbReference type="ARBA" id="ARBA00022771"/>
    </source>
</evidence>
<evidence type="ECO:0000256" key="2">
    <source>
        <dbReference type="ARBA" id="ARBA00007497"/>
    </source>
</evidence>
<evidence type="ECO:0000256" key="5">
    <source>
        <dbReference type="ARBA" id="ARBA00022833"/>
    </source>
</evidence>
<dbReference type="Pfam" id="PF04046">
    <property type="entry name" value="PSP"/>
    <property type="match status" value="1"/>
</dbReference>
<evidence type="ECO:0000256" key="8">
    <source>
        <dbReference type="SAM" id="MobiDB-lite"/>
    </source>
</evidence>
<dbReference type="GO" id="GO:0071013">
    <property type="term" value="C:catalytic step 2 spliceosome"/>
    <property type="evidence" value="ECO:0007669"/>
    <property type="project" value="TreeGrafter"/>
</dbReference>
<comment type="subcellular location">
    <subcellularLocation>
        <location evidence="1">Nucleus</location>
        <location evidence="1">Nucleoplasm</location>
    </subcellularLocation>
</comment>
<feature type="region of interest" description="Disordered" evidence="8">
    <location>
        <begin position="1"/>
        <end position="65"/>
    </location>
</feature>
<feature type="region of interest" description="Disordered" evidence="8">
    <location>
        <begin position="445"/>
        <end position="564"/>
    </location>
</feature>
<feature type="compositionally biased region" description="Low complexity" evidence="8">
    <location>
        <begin position="503"/>
        <end position="512"/>
    </location>
</feature>
<dbReference type="InterPro" id="IPR052115">
    <property type="entry name" value="NEXT_complex_subunit_ZCCHC8"/>
</dbReference>
<feature type="compositionally biased region" description="Acidic residues" evidence="8">
    <location>
        <begin position="14"/>
        <end position="23"/>
    </location>
</feature>
<keyword evidence="4 7" id="KW-0863">Zinc-finger</keyword>
<keyword evidence="3" id="KW-0479">Metal-binding</keyword>
<feature type="region of interest" description="Disordered" evidence="8">
    <location>
        <begin position="300"/>
        <end position="346"/>
    </location>
</feature>
<evidence type="ECO:0000313" key="11">
    <source>
        <dbReference type="Proteomes" id="UP001187192"/>
    </source>
</evidence>
<dbReference type="InterPro" id="IPR006568">
    <property type="entry name" value="PSP_pro-rich"/>
</dbReference>
<keyword evidence="11" id="KW-1185">Reference proteome</keyword>
<dbReference type="GO" id="GO:0008270">
    <property type="term" value="F:zinc ion binding"/>
    <property type="evidence" value="ECO:0007669"/>
    <property type="project" value="UniProtKB-KW"/>
</dbReference>